<gene>
    <name evidence="2" type="ORF">BN1321_240173</name>
</gene>
<dbReference type="InterPro" id="IPR027417">
    <property type="entry name" value="P-loop_NTPase"/>
</dbReference>
<reference evidence="2 3" key="1">
    <citation type="submission" date="2015-04" db="EMBL/GenBank/DDBJ databases">
        <authorList>
            <person name="Syromyatnikov M.Y."/>
            <person name="Popov V.N."/>
        </authorList>
    </citation>
    <scope>NUCLEOTIDE SEQUENCE [LARGE SCALE GENOMIC DNA]</scope>
    <source>
        <strain evidence="2 3">AH1</strain>
    </source>
</reference>
<dbReference type="GO" id="GO:0006260">
    <property type="term" value="P:DNA replication"/>
    <property type="evidence" value="ECO:0007669"/>
    <property type="project" value="TreeGrafter"/>
</dbReference>
<proteinExistence type="predicted"/>
<protein>
    <submittedName>
        <fullName evidence="2">IstB-like ATP-binding protein</fullName>
    </submittedName>
</protein>
<dbReference type="GO" id="GO:0005524">
    <property type="term" value="F:ATP binding"/>
    <property type="evidence" value="ECO:0007669"/>
    <property type="project" value="UniProtKB-KW"/>
</dbReference>
<dbReference type="SUPFAM" id="SSF52540">
    <property type="entry name" value="P-loop containing nucleoside triphosphate hydrolases"/>
    <property type="match status" value="1"/>
</dbReference>
<dbReference type="InterPro" id="IPR002611">
    <property type="entry name" value="IstB_ATP-bd"/>
</dbReference>
<dbReference type="CDD" id="cd00009">
    <property type="entry name" value="AAA"/>
    <property type="match status" value="1"/>
</dbReference>
<dbReference type="EMBL" id="CVOQ01000017">
    <property type="protein sequence ID" value="CRI09998.1"/>
    <property type="molecule type" value="Genomic_DNA"/>
</dbReference>
<dbReference type="PANTHER" id="PTHR30050">
    <property type="entry name" value="CHROMOSOMAL REPLICATION INITIATOR PROTEIN DNAA"/>
    <property type="match status" value="1"/>
</dbReference>
<accession>A0A0U1MJR8</accession>
<evidence type="ECO:0000313" key="3">
    <source>
        <dbReference type="Proteomes" id="UP000039437"/>
    </source>
</evidence>
<dbReference type="PANTHER" id="PTHR30050:SF4">
    <property type="entry name" value="ATP-BINDING PROTEIN RV3427C IN INSERTION SEQUENCE-RELATED"/>
    <property type="match status" value="1"/>
</dbReference>
<evidence type="ECO:0000313" key="2">
    <source>
        <dbReference type="EMBL" id="CRI09998.1"/>
    </source>
</evidence>
<name>A0A0U1MJR8_STAAU</name>
<evidence type="ECO:0000259" key="1">
    <source>
        <dbReference type="Pfam" id="PF01695"/>
    </source>
</evidence>
<keyword evidence="2" id="KW-0067">ATP-binding</keyword>
<organism evidence="2 3">
    <name type="scientific">Staphylococcus aureus</name>
    <dbReference type="NCBI Taxonomy" id="1280"/>
    <lineage>
        <taxon>Bacteria</taxon>
        <taxon>Bacillati</taxon>
        <taxon>Bacillota</taxon>
        <taxon>Bacilli</taxon>
        <taxon>Bacillales</taxon>
        <taxon>Staphylococcaceae</taxon>
        <taxon>Staphylococcus</taxon>
    </lineage>
</organism>
<dbReference type="Pfam" id="PF01695">
    <property type="entry name" value="IstB_IS21"/>
    <property type="match status" value="1"/>
</dbReference>
<sequence>MDNMKPLFDEKINESLKKYQPIEVILRQNCDKCERQYDLYKFESGYEYKDGCECEIQKLAYEEYKRNKQKKLDYIFNQSNVNPSLHNATVNNYKPQNEKQAHAKQTAIEYVQGFSTKEPKSLILQGSYGTGKSHLAYAIAKAVKAKGHTVAFMHVPMLMDRIKATYNKNAEETTDELVRLLSDIDLLVLDDIGVENTEHTLNKLFIIVDNRVGKNNIFTTNFTDKELNQNMNWQRINSRMKYNTRKVKVIGEDYRERYAW</sequence>
<dbReference type="Gene3D" id="3.40.50.300">
    <property type="entry name" value="P-loop containing nucleotide triphosphate hydrolases"/>
    <property type="match status" value="1"/>
</dbReference>
<keyword evidence="2" id="KW-0547">Nucleotide-binding</keyword>
<dbReference type="AlphaFoldDB" id="A0A0U1MJR8"/>
<feature type="domain" description="IstB-like ATP-binding" evidence="1">
    <location>
        <begin position="56"/>
        <end position="257"/>
    </location>
</feature>
<dbReference type="Proteomes" id="UP000039437">
    <property type="component" value="Unassembled WGS sequence"/>
</dbReference>